<dbReference type="CDD" id="cd05327">
    <property type="entry name" value="retinol-DH_like_SDR_c_like"/>
    <property type="match status" value="1"/>
</dbReference>
<dbReference type="NCBIfam" id="NF004846">
    <property type="entry name" value="PRK06197.1"/>
    <property type="match status" value="1"/>
</dbReference>
<dbReference type="PRINTS" id="PR00081">
    <property type="entry name" value="GDHRDH"/>
</dbReference>
<sequence length="303" mass="32431">MGQWTTSNMPRQDGRLAVVTGTGGLGYEDALALAAAGADVIIAGRNPAKGEAAVQRIRSAVPDAKIRFEPLDLADLHSVDQFSARMRAKAERLDLLINNAGVMVPPKRQETVDGFELQLGTNYLGHFALTIGLLPLLKNGKDARVVSLSSIAARNGAIDFADLNAERAYRPMSVYSQSKLACLIFALELHRRSRTNGWGIASMAAHPGVSRTDLLHNAPGRWSIIGMARTVLSFAFQPAAQGALPTLYAATAPEAASGEYYGPHRFRETRGYPIKAAIPAQAVDAEVATRLWQASEELTGLAA</sequence>
<dbReference type="SUPFAM" id="SSF51735">
    <property type="entry name" value="NAD(P)-binding Rossmann-fold domains"/>
    <property type="match status" value="1"/>
</dbReference>
<dbReference type="Proteomes" id="UP000640485">
    <property type="component" value="Unassembled WGS sequence"/>
</dbReference>
<dbReference type="GO" id="GO:0016491">
    <property type="term" value="F:oxidoreductase activity"/>
    <property type="evidence" value="ECO:0007669"/>
    <property type="project" value="UniProtKB-KW"/>
</dbReference>
<dbReference type="PANTHER" id="PTHR43157">
    <property type="entry name" value="PHOSPHATIDYLINOSITOL-GLYCAN BIOSYNTHESIS CLASS F PROTEIN-RELATED"/>
    <property type="match status" value="1"/>
</dbReference>
<reference evidence="2" key="1">
    <citation type="submission" date="2021-01" db="EMBL/GenBank/DDBJ databases">
        <title>Paracoccus amoyensis sp. nov., isolated from the surface seawater along the coast of Xiamen Island, China.</title>
        <authorList>
            <person name="Lyu L."/>
        </authorList>
    </citation>
    <scope>NUCLEOTIDE SEQUENCE</scope>
    <source>
        <strain evidence="2">MJ17</strain>
    </source>
</reference>
<organism evidence="2 3">
    <name type="scientific">Paracoccus caeni</name>
    <dbReference type="NCBI Taxonomy" id="657651"/>
    <lineage>
        <taxon>Bacteria</taxon>
        <taxon>Pseudomonadati</taxon>
        <taxon>Pseudomonadota</taxon>
        <taxon>Alphaproteobacteria</taxon>
        <taxon>Rhodobacterales</taxon>
        <taxon>Paracoccaceae</taxon>
        <taxon>Paracoccus</taxon>
    </lineage>
</organism>
<proteinExistence type="predicted"/>
<evidence type="ECO:0000256" key="1">
    <source>
        <dbReference type="ARBA" id="ARBA00023002"/>
    </source>
</evidence>
<dbReference type="EMBL" id="JAEPRQ010000002">
    <property type="protein sequence ID" value="MBK4216047.1"/>
    <property type="molecule type" value="Genomic_DNA"/>
</dbReference>
<protein>
    <submittedName>
        <fullName evidence="2">SDR family oxidoreductase</fullName>
    </submittedName>
</protein>
<dbReference type="Gene3D" id="3.40.50.720">
    <property type="entry name" value="NAD(P)-binding Rossmann-like Domain"/>
    <property type="match status" value="1"/>
</dbReference>
<dbReference type="InterPro" id="IPR002347">
    <property type="entry name" value="SDR_fam"/>
</dbReference>
<dbReference type="RefSeq" id="WP_200685566.1">
    <property type="nucleotide sequence ID" value="NZ_JAEPRQ010000002.1"/>
</dbReference>
<dbReference type="PANTHER" id="PTHR43157:SF31">
    <property type="entry name" value="PHOSPHATIDYLINOSITOL-GLYCAN BIOSYNTHESIS CLASS F PROTEIN"/>
    <property type="match status" value="1"/>
</dbReference>
<keyword evidence="3" id="KW-1185">Reference proteome</keyword>
<dbReference type="NCBIfam" id="NF004513">
    <property type="entry name" value="PRK05854.1"/>
    <property type="match status" value="1"/>
</dbReference>
<accession>A0A934VYJ1</accession>
<gene>
    <name evidence="2" type="ORF">JJJ17_08930</name>
</gene>
<dbReference type="InterPro" id="IPR036291">
    <property type="entry name" value="NAD(P)-bd_dom_sf"/>
</dbReference>
<dbReference type="Pfam" id="PF00106">
    <property type="entry name" value="adh_short"/>
    <property type="match status" value="1"/>
</dbReference>
<keyword evidence="1" id="KW-0560">Oxidoreductase</keyword>
<comment type="caution">
    <text evidence="2">The sequence shown here is derived from an EMBL/GenBank/DDBJ whole genome shotgun (WGS) entry which is preliminary data.</text>
</comment>
<dbReference type="AlphaFoldDB" id="A0A934VYJ1"/>
<evidence type="ECO:0000313" key="3">
    <source>
        <dbReference type="Proteomes" id="UP000640485"/>
    </source>
</evidence>
<evidence type="ECO:0000313" key="2">
    <source>
        <dbReference type="EMBL" id="MBK4216047.1"/>
    </source>
</evidence>
<name>A0A934VYJ1_9RHOB</name>